<evidence type="ECO:0000256" key="2">
    <source>
        <dbReference type="RuleBase" id="RU003682"/>
    </source>
</evidence>
<accession>A0A364KR07</accession>
<comment type="caution">
    <text evidence="4">The sequence shown here is derived from an EMBL/GenBank/DDBJ whole genome shotgun (WGS) entry which is preliminary data.</text>
</comment>
<dbReference type="OrthoDB" id="288590at2759"/>
<dbReference type="GO" id="GO:0016491">
    <property type="term" value="F:oxidoreductase activity"/>
    <property type="evidence" value="ECO:0007669"/>
    <property type="project" value="UniProtKB-KW"/>
</dbReference>
<dbReference type="InterPro" id="IPR050231">
    <property type="entry name" value="Iron_ascorbate_oxido_reductase"/>
</dbReference>
<evidence type="ECO:0000259" key="3">
    <source>
        <dbReference type="PROSITE" id="PS51471"/>
    </source>
</evidence>
<organism evidence="4 5">
    <name type="scientific">Talaromyces amestolkiae</name>
    <dbReference type="NCBI Taxonomy" id="1196081"/>
    <lineage>
        <taxon>Eukaryota</taxon>
        <taxon>Fungi</taxon>
        <taxon>Dikarya</taxon>
        <taxon>Ascomycota</taxon>
        <taxon>Pezizomycotina</taxon>
        <taxon>Eurotiomycetes</taxon>
        <taxon>Eurotiomycetidae</taxon>
        <taxon>Eurotiales</taxon>
        <taxon>Trichocomaceae</taxon>
        <taxon>Talaromyces</taxon>
        <taxon>Talaromyces sect. Talaromyces</taxon>
    </lineage>
</organism>
<proteinExistence type="inferred from homology"/>
<keyword evidence="2" id="KW-0560">Oxidoreductase</keyword>
<dbReference type="InterPro" id="IPR027443">
    <property type="entry name" value="IPNS-like_sf"/>
</dbReference>
<evidence type="ECO:0000313" key="5">
    <source>
        <dbReference type="Proteomes" id="UP000249363"/>
    </source>
</evidence>
<dbReference type="EMBL" id="MIKG01000002">
    <property type="protein sequence ID" value="RAO65980.1"/>
    <property type="molecule type" value="Genomic_DNA"/>
</dbReference>
<dbReference type="InterPro" id="IPR026992">
    <property type="entry name" value="DIOX_N"/>
</dbReference>
<keyword evidence="2" id="KW-0408">Iron</keyword>
<reference evidence="4 5" key="1">
    <citation type="journal article" date="2017" name="Biotechnol. Biofuels">
        <title>Differential beta-glucosidase expression as a function of carbon source availability in Talaromyces amestolkiae: a genomic and proteomic approach.</title>
        <authorList>
            <person name="de Eugenio L.I."/>
            <person name="Mendez-Liter J.A."/>
            <person name="Nieto-Dominguez M."/>
            <person name="Alonso L."/>
            <person name="Gil-Munoz J."/>
            <person name="Barriuso J."/>
            <person name="Prieto A."/>
            <person name="Martinez M.J."/>
        </authorList>
    </citation>
    <scope>NUCLEOTIDE SEQUENCE [LARGE SCALE GENOMIC DNA]</scope>
    <source>
        <strain evidence="4 5">CIB</strain>
    </source>
</reference>
<feature type="domain" description="Fe2OG dioxygenase" evidence="3">
    <location>
        <begin position="191"/>
        <end position="298"/>
    </location>
</feature>
<gene>
    <name evidence="4" type="ORF">BHQ10_001992</name>
</gene>
<dbReference type="STRING" id="1196081.A0A364KR07"/>
<keyword evidence="5" id="KW-1185">Reference proteome</keyword>
<dbReference type="GO" id="GO:0046872">
    <property type="term" value="F:metal ion binding"/>
    <property type="evidence" value="ECO:0007669"/>
    <property type="project" value="UniProtKB-KW"/>
</dbReference>
<keyword evidence="2" id="KW-0479">Metal-binding</keyword>
<protein>
    <recommendedName>
        <fullName evidence="3">Fe2OG dioxygenase domain-containing protein</fullName>
    </recommendedName>
</protein>
<dbReference type="Gene3D" id="2.60.120.330">
    <property type="entry name" value="B-lactam Antibiotic, Isopenicillin N Synthase, Chain"/>
    <property type="match status" value="1"/>
</dbReference>
<sequence>MSPENTVTADVNAAVVKNEEKYIPTIDLRAYFEPESPTSKAELCEQVRRACLDHGFFQVVGHGVPVESQRRMLAACKTFFDQPKEKKVRLSLHKYSWRRGYEAPGQQQANDPHQGDLLPDQKEGFFVGNELPLHDVGFGKGPNIWPPDLADSEFREPVMEYFAHMKQVGLKVMEVLAVSLGYKPDVLDTFTRDIALFLKLLKYPPHTFTDKRQFGAGQHTDYGGLTILLQQPGKDGLEVWHAATHQWIELPALEDKFVINLGDLIQRWTGGVYKSTLHRVINKVGGERYAVPAFWHGDFSATNPFDSNDPNPETVQEFIRKKFYKGYGIPAETVVT</sequence>
<dbReference type="InterPro" id="IPR044861">
    <property type="entry name" value="IPNS-like_FE2OG_OXY"/>
</dbReference>
<dbReference type="AlphaFoldDB" id="A0A364KR07"/>
<name>A0A364KR07_TALAM</name>
<dbReference type="SUPFAM" id="SSF51197">
    <property type="entry name" value="Clavaminate synthase-like"/>
    <property type="match status" value="1"/>
</dbReference>
<dbReference type="PANTHER" id="PTHR47990">
    <property type="entry name" value="2-OXOGLUTARATE (2OG) AND FE(II)-DEPENDENT OXYGENASE SUPERFAMILY PROTEIN-RELATED"/>
    <property type="match status" value="1"/>
</dbReference>
<dbReference type="RefSeq" id="XP_040730497.1">
    <property type="nucleotide sequence ID" value="XM_040874088.1"/>
</dbReference>
<comment type="similarity">
    <text evidence="1 2">Belongs to the iron/ascorbate-dependent oxidoreductase family.</text>
</comment>
<dbReference type="Pfam" id="PF03171">
    <property type="entry name" value="2OG-FeII_Oxy"/>
    <property type="match status" value="1"/>
</dbReference>
<dbReference type="InterPro" id="IPR005123">
    <property type="entry name" value="Oxoglu/Fe-dep_dioxygenase_dom"/>
</dbReference>
<dbReference type="Pfam" id="PF14226">
    <property type="entry name" value="DIOX_N"/>
    <property type="match status" value="1"/>
</dbReference>
<dbReference type="GeneID" id="63791209"/>
<dbReference type="Proteomes" id="UP000249363">
    <property type="component" value="Unassembled WGS sequence"/>
</dbReference>
<evidence type="ECO:0000313" key="4">
    <source>
        <dbReference type="EMBL" id="RAO65980.1"/>
    </source>
</evidence>
<evidence type="ECO:0000256" key="1">
    <source>
        <dbReference type="ARBA" id="ARBA00008056"/>
    </source>
</evidence>
<dbReference type="GO" id="GO:0044283">
    <property type="term" value="P:small molecule biosynthetic process"/>
    <property type="evidence" value="ECO:0007669"/>
    <property type="project" value="UniProtKB-ARBA"/>
</dbReference>
<dbReference type="PRINTS" id="PR00682">
    <property type="entry name" value="IPNSYNTHASE"/>
</dbReference>
<dbReference type="PROSITE" id="PS51471">
    <property type="entry name" value="FE2OG_OXY"/>
    <property type="match status" value="1"/>
</dbReference>